<feature type="domain" description="DUF7580" evidence="7">
    <location>
        <begin position="146"/>
        <end position="446"/>
    </location>
</feature>
<gene>
    <name evidence="8" type="ORF">F53441_12275</name>
</gene>
<feature type="domain" description="Peptidase S8/S53" evidence="6">
    <location>
        <begin position="539"/>
        <end position="785"/>
    </location>
</feature>
<dbReference type="Pfam" id="PF00082">
    <property type="entry name" value="Peptidase_S8"/>
    <property type="match status" value="1"/>
</dbReference>
<organism evidence="8 9">
    <name type="scientific">Fusarium austroafricanum</name>
    <dbReference type="NCBI Taxonomy" id="2364996"/>
    <lineage>
        <taxon>Eukaryota</taxon>
        <taxon>Fungi</taxon>
        <taxon>Dikarya</taxon>
        <taxon>Ascomycota</taxon>
        <taxon>Pezizomycotina</taxon>
        <taxon>Sordariomycetes</taxon>
        <taxon>Hypocreomycetidae</taxon>
        <taxon>Hypocreales</taxon>
        <taxon>Nectriaceae</taxon>
        <taxon>Fusarium</taxon>
        <taxon>Fusarium concolor species complex</taxon>
    </lineage>
</organism>
<evidence type="ECO:0000256" key="4">
    <source>
        <dbReference type="ARBA" id="ARBA00022825"/>
    </source>
</evidence>
<evidence type="ECO:0000256" key="5">
    <source>
        <dbReference type="PROSITE-ProRule" id="PRU01240"/>
    </source>
</evidence>
<evidence type="ECO:0000256" key="1">
    <source>
        <dbReference type="ARBA" id="ARBA00011073"/>
    </source>
</evidence>
<feature type="active site" description="Charge relay system" evidence="5">
    <location>
        <position position="758"/>
    </location>
</feature>
<dbReference type="SUPFAM" id="SSF52743">
    <property type="entry name" value="Subtilisin-like"/>
    <property type="match status" value="1"/>
</dbReference>
<evidence type="ECO:0000259" key="6">
    <source>
        <dbReference type="Pfam" id="PF00082"/>
    </source>
</evidence>
<comment type="similarity">
    <text evidence="1 5">Belongs to the peptidase S8 family.</text>
</comment>
<dbReference type="CDD" id="cd00306">
    <property type="entry name" value="Peptidases_S8_S53"/>
    <property type="match status" value="1"/>
</dbReference>
<dbReference type="PROSITE" id="PS51892">
    <property type="entry name" value="SUBTILASE"/>
    <property type="match status" value="1"/>
</dbReference>
<dbReference type="Proteomes" id="UP000605986">
    <property type="component" value="Unassembled WGS sequence"/>
</dbReference>
<evidence type="ECO:0000256" key="2">
    <source>
        <dbReference type="ARBA" id="ARBA00022670"/>
    </source>
</evidence>
<dbReference type="InterPro" id="IPR023828">
    <property type="entry name" value="Peptidase_S8_Ser-AS"/>
</dbReference>
<protein>
    <submittedName>
        <fullName evidence="8">Extracellular serine protease</fullName>
    </submittedName>
</protein>
<keyword evidence="4 5" id="KW-0720">Serine protease</keyword>
<dbReference type="GO" id="GO:0004252">
    <property type="term" value="F:serine-type endopeptidase activity"/>
    <property type="evidence" value="ECO:0007669"/>
    <property type="project" value="UniProtKB-UniRule"/>
</dbReference>
<evidence type="ECO:0000259" key="7">
    <source>
        <dbReference type="Pfam" id="PF24476"/>
    </source>
</evidence>
<proteinExistence type="inferred from homology"/>
<dbReference type="PANTHER" id="PTHR43806">
    <property type="entry name" value="PEPTIDASE S8"/>
    <property type="match status" value="1"/>
</dbReference>
<dbReference type="EMBL" id="JAADJG010000658">
    <property type="protein sequence ID" value="KAF4440432.1"/>
    <property type="molecule type" value="Genomic_DNA"/>
</dbReference>
<feature type="active site" description="Charge relay system" evidence="5">
    <location>
        <position position="591"/>
    </location>
</feature>
<dbReference type="InterPro" id="IPR015500">
    <property type="entry name" value="Peptidase_S8_subtilisin-rel"/>
</dbReference>
<reference evidence="8" key="1">
    <citation type="submission" date="2020-01" db="EMBL/GenBank/DDBJ databases">
        <title>Identification and distribution of gene clusters putatively required for synthesis of sphingolipid metabolism inhibitors in phylogenetically diverse species of the filamentous fungus Fusarium.</title>
        <authorList>
            <person name="Kim H.-S."/>
            <person name="Busman M."/>
            <person name="Brown D.W."/>
            <person name="Divon H."/>
            <person name="Uhlig S."/>
            <person name="Proctor R.H."/>
        </authorList>
    </citation>
    <scope>NUCLEOTIDE SEQUENCE</scope>
    <source>
        <strain evidence="8">NRRL 53441</strain>
    </source>
</reference>
<dbReference type="AlphaFoldDB" id="A0A8H4NWH0"/>
<keyword evidence="2 5" id="KW-0645">Protease</keyword>
<dbReference type="GO" id="GO:0006508">
    <property type="term" value="P:proteolysis"/>
    <property type="evidence" value="ECO:0007669"/>
    <property type="project" value="UniProtKB-KW"/>
</dbReference>
<evidence type="ECO:0000313" key="9">
    <source>
        <dbReference type="Proteomes" id="UP000605986"/>
    </source>
</evidence>
<accession>A0A8H4NWH0</accession>
<evidence type="ECO:0000256" key="3">
    <source>
        <dbReference type="ARBA" id="ARBA00022801"/>
    </source>
</evidence>
<keyword evidence="3 5" id="KW-0378">Hydrolase</keyword>
<dbReference type="InterPro" id="IPR036852">
    <property type="entry name" value="Peptidase_S8/S53_dom_sf"/>
</dbReference>
<dbReference type="InterPro" id="IPR000209">
    <property type="entry name" value="Peptidase_S8/S53_dom"/>
</dbReference>
<sequence length="840" mass="94376">MLHPVFKEALPRKARKEENDLSTQDYITNIRHYIRAIPLALPNCDLDQTKLDNLSFVRPLHSLLEVIETLVSHDIIKDYAMQKSEGSDMLGHIEWGEDHLPEIIKRLREFQTAVKNLFRDPIEELQQNLGNAHMLAHDEKSFIQRACHLNNLSQGLFGLLKSNISCSSIHQAKLHLSGFLSSDTSFELLIADCEEKHWSSAKCRWFKGPKENAQCHRSEHIVCSHHRDHAAPGIICLGFDQNGFWDDNESQDSEAYTTVFRAQNPTLQDLILRSRYEGSLETLELKKQDKQILELVFACSLLNLDTSHWIRAGLDIDKISVHVAETSDLLARWKPYITCPLQREDEEEDENTAVLSFGLLLMEMEANKTAKTAETDKNWDESGFSRDSKLRRILGEWAADVDDGYKDIATACLLFRQLSEQFYDPGLEHKMKRTGAMYKYILAPLSRLVIPKFRQFRELFTSIPKSAQNRSVTGNHNPVQPTSTTTLTLFDGSEVAPPTQRNICDARDFMDKLEMFAEKIQLITDSSTVPAFAIWRADKIRIAILDTGIDVQEDTLIETALQENRIKECCGFVNDTDSPPNPTDCQDINGHGTHVTRLILNAAPSAEIIVAKISDQTTIGAQDLHRIARVSKSLLDNYRKLLINGCMKAIRWATTMKANIISMSCGLDTRDVEIDKAIHAAMNSNISIFAASANNGGNKPRAYPSRRNGVLCIHASDGMGNDGGISPTPLETGDNFSTLGIAVPSKWKGKDVFISGTSFSTPIAAALAADVLEFARHKCSLSEHQQEVLYHFEGVRQMVRLMVEQGAAARNGYHYVMPFHLWTARSDDDVAELITKITNS</sequence>
<dbReference type="Pfam" id="PF24476">
    <property type="entry name" value="DUF7580"/>
    <property type="match status" value="1"/>
</dbReference>
<name>A0A8H4NWH0_9HYPO</name>
<dbReference type="InterPro" id="IPR050131">
    <property type="entry name" value="Peptidase_S8_subtilisin-like"/>
</dbReference>
<comment type="caution">
    <text evidence="8">The sequence shown here is derived from an EMBL/GenBank/DDBJ whole genome shotgun (WGS) entry which is preliminary data.</text>
</comment>
<dbReference type="PANTHER" id="PTHR43806:SF11">
    <property type="entry name" value="CEREVISIN-RELATED"/>
    <property type="match status" value="1"/>
</dbReference>
<dbReference type="InterPro" id="IPR056002">
    <property type="entry name" value="DUF7580"/>
</dbReference>
<feature type="active site" description="Charge relay system" evidence="5">
    <location>
        <position position="546"/>
    </location>
</feature>
<dbReference type="Gene3D" id="3.40.50.200">
    <property type="entry name" value="Peptidase S8/S53 domain"/>
    <property type="match status" value="1"/>
</dbReference>
<dbReference type="OrthoDB" id="206201at2759"/>
<evidence type="ECO:0000313" key="8">
    <source>
        <dbReference type="EMBL" id="KAF4440432.1"/>
    </source>
</evidence>
<keyword evidence="9" id="KW-1185">Reference proteome</keyword>
<dbReference type="PRINTS" id="PR00723">
    <property type="entry name" value="SUBTILISIN"/>
</dbReference>
<dbReference type="PROSITE" id="PS00138">
    <property type="entry name" value="SUBTILASE_SER"/>
    <property type="match status" value="1"/>
</dbReference>